<dbReference type="InterPro" id="IPR013783">
    <property type="entry name" value="Ig-like_fold"/>
</dbReference>
<name>A0ABQ3ME43_9PSEU</name>
<evidence type="ECO:0000313" key="2">
    <source>
        <dbReference type="EMBL" id="GHH40256.1"/>
    </source>
</evidence>
<reference evidence="3" key="1">
    <citation type="journal article" date="2019" name="Int. J. Syst. Evol. Microbiol.">
        <title>The Global Catalogue of Microorganisms (GCM) 10K type strain sequencing project: providing services to taxonomists for standard genome sequencing and annotation.</title>
        <authorList>
            <consortium name="The Broad Institute Genomics Platform"/>
            <consortium name="The Broad Institute Genome Sequencing Center for Infectious Disease"/>
            <person name="Wu L."/>
            <person name="Ma J."/>
        </authorList>
    </citation>
    <scope>NUCLEOTIDE SEQUENCE [LARGE SCALE GENOMIC DNA]</scope>
    <source>
        <strain evidence="3">CGMCC 4.7367</strain>
    </source>
</reference>
<dbReference type="EMBL" id="BNAR01000004">
    <property type="protein sequence ID" value="GHH40256.1"/>
    <property type="molecule type" value="Genomic_DNA"/>
</dbReference>
<comment type="caution">
    <text evidence="2">The sequence shown here is derived from an EMBL/GenBank/DDBJ whole genome shotgun (WGS) entry which is preliminary data.</text>
</comment>
<feature type="region of interest" description="Disordered" evidence="1">
    <location>
        <begin position="712"/>
        <end position="731"/>
    </location>
</feature>
<evidence type="ECO:0000313" key="3">
    <source>
        <dbReference type="Proteomes" id="UP000605568"/>
    </source>
</evidence>
<dbReference type="Gene3D" id="2.60.40.10">
    <property type="entry name" value="Immunoglobulins"/>
    <property type="match status" value="1"/>
</dbReference>
<keyword evidence="3" id="KW-1185">Reference proteome</keyword>
<proteinExistence type="predicted"/>
<evidence type="ECO:0000256" key="1">
    <source>
        <dbReference type="SAM" id="MobiDB-lite"/>
    </source>
</evidence>
<sequence>MPVNAHSQLMPNHVPGTPLAAQRRVRAVRSATDSPLLFSLDTNGKLTLTLPSSTSTSGWEQLDLTASVATGGELGATPVVQSFAVSQDADGTTWLVVAAGATAGGDSLVYVSDALSNTESTSDWAALGASLSGRKIPAGLTVTDIEVGGGTRGAPFTVLACRDRQGQVEYHQINPAAGADWSSMPLPLPQNATTCLSVSIGHHAKLGSGVYSLFQLGVKRSLVFSSVPKIVRGRTVVEAVDLDLPDGFTASTITALATQDGTTDLYVGGDGVCRYSAASQRTSHLAPEKLIGGDRLTAVRDLVVATDQQAGQIGLWAIDSSDELVYVEGTADGKGYAWQHPLLLETEVTALAAYRTRTDPGQRRSAAAMAVGGSDGGFRLVVKDPQAGLWQHQTVALHTTSEFVTLQTYTTRVVVTDASGNPLAQREVTITPDHDRAALLNGRYYALRAGTPKIGTTDANGVLTIVAETADLTAPVYTFEVEGQEPVTVDPAEDTKAALRDLSGASIGSAVRSDGKPLFETPPDAGTCDKAATAVGALMTAHDQLASGEQPQFASGVAAQGVGDWLEVGAGDLLAALRGDPSGLKDFVLHPPSELVQAWQLVVQVGDLLWSCVLTAVHEAVAAIDWVLRNTLGITLEDLVAWLGFLFSWDDVLANHRVLAKTVSLSFDRMVLDLAESKKSVDEMFGAVREKFVDGALVVDTSSDIFAARVGRQGSQPSEEHSAALNKPQTGWGQHQFSTNLGSAEPGAFVPTDLGSVLTMAGEEELAILRQVGDQLSALFGDGLADRTMGEIFTAIAEIIGLAVVDTLENTVLTVIDVGIVLIETVRTILTTRWDIPVLTPLYENVICGGDGSELTLLDLVCLLAAIPATLVGKVVLGHNLFTDRQIAAVERAEDWDGLIRAMSTQDGGARAARVSDPRMTAAGVFQLTNGFLRVANNVLGAMIDFRDFGGVTRKAKVGVEWTAYALGMAGTYVLIPYGNTTVRQRYDVLMATMGFFPPLLNTAAEYLRATAVPVVGPPPAGPPAFGLPDLLRYFESVYGMVLAGLSIVTFSLQVGEEPDDKGDKAKHVVLTGLKAVQNACAAGAALASPLLAQPLAANPEVKGAGILVRLLFQQIRADVQIGRSIAQLVDGVVDFEGAIP</sequence>
<dbReference type="Proteomes" id="UP000605568">
    <property type="component" value="Unassembled WGS sequence"/>
</dbReference>
<gene>
    <name evidence="2" type="ORF">GCM10017774_33350</name>
</gene>
<dbReference type="RefSeq" id="WP_191298825.1">
    <property type="nucleotide sequence ID" value="NZ_BNAR01000004.1"/>
</dbReference>
<protein>
    <submittedName>
        <fullName evidence="2">Uncharacterized protein</fullName>
    </submittedName>
</protein>
<accession>A0ABQ3ME43</accession>
<organism evidence="2 3">
    <name type="scientific">Lentzea cavernae</name>
    <dbReference type="NCBI Taxonomy" id="2020703"/>
    <lineage>
        <taxon>Bacteria</taxon>
        <taxon>Bacillati</taxon>
        <taxon>Actinomycetota</taxon>
        <taxon>Actinomycetes</taxon>
        <taxon>Pseudonocardiales</taxon>
        <taxon>Pseudonocardiaceae</taxon>
        <taxon>Lentzea</taxon>
    </lineage>
</organism>